<feature type="region of interest" description="Disordered" evidence="1">
    <location>
        <begin position="1"/>
        <end position="27"/>
    </location>
</feature>
<name>A0A8J3LLH2_9ACTN</name>
<accession>A0A8J3LLH2</accession>
<reference evidence="3" key="1">
    <citation type="submission" date="2021-01" db="EMBL/GenBank/DDBJ databases">
        <title>Whole genome shotgun sequence of Planosporangium flavigriseum NBRC 105377.</title>
        <authorList>
            <person name="Komaki H."/>
            <person name="Tamura T."/>
        </authorList>
    </citation>
    <scope>NUCLEOTIDE SEQUENCE</scope>
    <source>
        <strain evidence="3">NBRC 105377</strain>
    </source>
</reference>
<keyword evidence="2" id="KW-0472">Membrane</keyword>
<evidence type="ECO:0000256" key="2">
    <source>
        <dbReference type="SAM" id="Phobius"/>
    </source>
</evidence>
<keyword evidence="2" id="KW-1133">Transmembrane helix</keyword>
<comment type="caution">
    <text evidence="3">The sequence shown here is derived from an EMBL/GenBank/DDBJ whole genome shotgun (WGS) entry which is preliminary data.</text>
</comment>
<sequence>MIGVTDEGSGSQRRQTPAPESPPPGNRPPAALRAAVGLLLAQAVVVALIVAFLVYKDITARVVVLRDALIVTGFTVLVAVVLAALGWALSRRRAWARGPAVVMELMLLPIGWFMISGGLAWLGVPVLALGLVGAGLLVAPATREALGVR</sequence>
<feature type="transmembrane region" description="Helical" evidence="2">
    <location>
        <begin position="67"/>
        <end position="90"/>
    </location>
</feature>
<evidence type="ECO:0000256" key="1">
    <source>
        <dbReference type="SAM" id="MobiDB-lite"/>
    </source>
</evidence>
<keyword evidence="4" id="KW-1185">Reference proteome</keyword>
<dbReference type="EMBL" id="BONU01000023">
    <property type="protein sequence ID" value="GIG74847.1"/>
    <property type="molecule type" value="Genomic_DNA"/>
</dbReference>
<feature type="transmembrane region" description="Helical" evidence="2">
    <location>
        <begin position="110"/>
        <end position="139"/>
    </location>
</feature>
<gene>
    <name evidence="3" type="ORF">Pfl04_32510</name>
</gene>
<organism evidence="3 4">
    <name type="scientific">Planosporangium flavigriseum</name>
    <dbReference type="NCBI Taxonomy" id="373681"/>
    <lineage>
        <taxon>Bacteria</taxon>
        <taxon>Bacillati</taxon>
        <taxon>Actinomycetota</taxon>
        <taxon>Actinomycetes</taxon>
        <taxon>Micromonosporales</taxon>
        <taxon>Micromonosporaceae</taxon>
        <taxon>Planosporangium</taxon>
    </lineage>
</organism>
<feature type="transmembrane region" description="Helical" evidence="2">
    <location>
        <begin position="30"/>
        <end position="55"/>
    </location>
</feature>
<evidence type="ECO:0008006" key="5">
    <source>
        <dbReference type="Google" id="ProtNLM"/>
    </source>
</evidence>
<proteinExistence type="predicted"/>
<evidence type="ECO:0000313" key="3">
    <source>
        <dbReference type="EMBL" id="GIG74847.1"/>
    </source>
</evidence>
<keyword evidence="2" id="KW-0812">Transmembrane</keyword>
<evidence type="ECO:0000313" key="4">
    <source>
        <dbReference type="Proteomes" id="UP000653674"/>
    </source>
</evidence>
<dbReference type="AlphaFoldDB" id="A0A8J3LLH2"/>
<protein>
    <recommendedName>
        <fullName evidence="5">Integral membrane protein</fullName>
    </recommendedName>
</protein>
<dbReference type="Proteomes" id="UP000653674">
    <property type="component" value="Unassembled WGS sequence"/>
</dbReference>